<comment type="caution">
    <text evidence="2">The sequence shown here is derived from an EMBL/GenBank/DDBJ whole genome shotgun (WGS) entry which is preliminary data.</text>
</comment>
<name>A0ABR2ZF22_9AGAR</name>
<sequence>MSSETSTAPTQHNRPSAENIATGQTTNTNERPFSNTVNGNTRSFLPSTSVHNYQCQHVHENSTSYHGCTIYNGTPAPRAPAHEERVNRFSAAEVLDPISSHPVEPRSPLMPFYWLWTSIRSFIRALAHAAPMSIEGRIARDTIVLNAQATDLEAQNRRANTDDDDDRSPLLLASNPSGTPGAEENV</sequence>
<keyword evidence="3" id="KW-1185">Reference proteome</keyword>
<evidence type="ECO:0000313" key="3">
    <source>
        <dbReference type="Proteomes" id="UP001437256"/>
    </source>
</evidence>
<proteinExistence type="predicted"/>
<dbReference type="Proteomes" id="UP001437256">
    <property type="component" value="Unassembled WGS sequence"/>
</dbReference>
<evidence type="ECO:0000256" key="1">
    <source>
        <dbReference type="SAM" id="MobiDB-lite"/>
    </source>
</evidence>
<feature type="region of interest" description="Disordered" evidence="1">
    <location>
        <begin position="1"/>
        <end position="45"/>
    </location>
</feature>
<evidence type="ECO:0000313" key="2">
    <source>
        <dbReference type="EMBL" id="KAL0059824.1"/>
    </source>
</evidence>
<accession>A0ABR2ZF22</accession>
<dbReference type="EMBL" id="JBBXMP010000204">
    <property type="protein sequence ID" value="KAL0059824.1"/>
    <property type="molecule type" value="Genomic_DNA"/>
</dbReference>
<reference evidence="2 3" key="1">
    <citation type="submission" date="2024-05" db="EMBL/GenBank/DDBJ databases">
        <title>A draft genome resource for the thread blight pathogen Marasmius tenuissimus strain MS-2.</title>
        <authorList>
            <person name="Yulfo-Soto G.E."/>
            <person name="Baruah I.K."/>
            <person name="Amoako-Attah I."/>
            <person name="Bukari Y."/>
            <person name="Meinhardt L.W."/>
            <person name="Bailey B.A."/>
            <person name="Cohen S.P."/>
        </authorList>
    </citation>
    <scope>NUCLEOTIDE SEQUENCE [LARGE SCALE GENOMIC DNA]</scope>
    <source>
        <strain evidence="2 3">MS-2</strain>
    </source>
</reference>
<protein>
    <submittedName>
        <fullName evidence="2">Uncharacterized protein</fullName>
    </submittedName>
</protein>
<gene>
    <name evidence="2" type="ORF">AAF712_013397</name>
</gene>
<organism evidence="2 3">
    <name type="scientific">Marasmius tenuissimus</name>
    <dbReference type="NCBI Taxonomy" id="585030"/>
    <lineage>
        <taxon>Eukaryota</taxon>
        <taxon>Fungi</taxon>
        <taxon>Dikarya</taxon>
        <taxon>Basidiomycota</taxon>
        <taxon>Agaricomycotina</taxon>
        <taxon>Agaricomycetes</taxon>
        <taxon>Agaricomycetidae</taxon>
        <taxon>Agaricales</taxon>
        <taxon>Marasmiineae</taxon>
        <taxon>Marasmiaceae</taxon>
        <taxon>Marasmius</taxon>
    </lineage>
</organism>
<feature type="region of interest" description="Disordered" evidence="1">
    <location>
        <begin position="154"/>
        <end position="186"/>
    </location>
</feature>